<dbReference type="CDD" id="cd06553">
    <property type="entry name" value="ASCH_Ef3133_like"/>
    <property type="match status" value="1"/>
</dbReference>
<gene>
    <name evidence="2" type="ORF">SAMN02910429_00347</name>
</gene>
<accession>A0A1H9PWQ3</accession>
<dbReference type="InterPro" id="IPR015947">
    <property type="entry name" value="PUA-like_sf"/>
</dbReference>
<reference evidence="3" key="1">
    <citation type="submission" date="2016-10" db="EMBL/GenBank/DDBJ databases">
        <authorList>
            <person name="Varghese N."/>
            <person name="Submissions S."/>
        </authorList>
    </citation>
    <scope>NUCLEOTIDE SEQUENCE [LARGE SCALE GENOMIC DNA]</scope>
    <source>
        <strain evidence="3">S1b</strain>
    </source>
</reference>
<dbReference type="Gene3D" id="3.10.400.10">
    <property type="entry name" value="Sulfate adenylyltransferase"/>
    <property type="match status" value="1"/>
</dbReference>
<dbReference type="RefSeq" id="WP_022747785.1">
    <property type="nucleotide sequence ID" value="NZ_FOGW01000005.1"/>
</dbReference>
<evidence type="ECO:0000313" key="3">
    <source>
        <dbReference type="Proteomes" id="UP000182471"/>
    </source>
</evidence>
<dbReference type="PIRSF" id="PIRSF021320">
    <property type="entry name" value="DUF984"/>
    <property type="match status" value="1"/>
</dbReference>
<feature type="domain" description="ASCH" evidence="1">
    <location>
        <begin position="19"/>
        <end position="139"/>
    </location>
</feature>
<dbReference type="SMART" id="SM01022">
    <property type="entry name" value="ASCH"/>
    <property type="match status" value="1"/>
</dbReference>
<keyword evidence="3" id="KW-1185">Reference proteome</keyword>
<sequence length="139" mass="15682">MTAEQLWKQSGLTGEYEAWAFSDATDKLAALVCEGTKTATCSSYDMYAVENEPIPKVGEYSVILDSKDNAVCIVRTTKITICPFKDVTAEHAYKEGEGDRSLDYWRQVHKKFLESELESIDMAFSEDAKVICEEFEVIK</sequence>
<name>A0A1H9PWQ3_9FIRM</name>
<proteinExistence type="predicted"/>
<dbReference type="PANTHER" id="PTHR39203:SF1">
    <property type="entry name" value="CYTOPLASMIC PROTEIN"/>
    <property type="match status" value="1"/>
</dbReference>
<dbReference type="InterPro" id="IPR007374">
    <property type="entry name" value="ASCH_domain"/>
</dbReference>
<dbReference type="PANTHER" id="PTHR39203">
    <property type="entry name" value="CYTOPLASMIC PROTEIN-RELATED"/>
    <property type="match status" value="1"/>
</dbReference>
<dbReference type="InterPro" id="IPR009326">
    <property type="entry name" value="DUF984"/>
</dbReference>
<protein>
    <submittedName>
        <fullName evidence="2">Uncharacterized protein YhfF</fullName>
    </submittedName>
</protein>
<dbReference type="SUPFAM" id="SSF88697">
    <property type="entry name" value="PUA domain-like"/>
    <property type="match status" value="1"/>
</dbReference>
<organism evidence="2 3">
    <name type="scientific">Lachnobacterium bovis</name>
    <dbReference type="NCBI Taxonomy" id="140626"/>
    <lineage>
        <taxon>Bacteria</taxon>
        <taxon>Bacillati</taxon>
        <taxon>Bacillota</taxon>
        <taxon>Clostridia</taxon>
        <taxon>Lachnospirales</taxon>
        <taxon>Lachnospiraceae</taxon>
        <taxon>Lachnobacterium</taxon>
    </lineage>
</organism>
<dbReference type="Proteomes" id="UP000182471">
    <property type="component" value="Unassembled WGS sequence"/>
</dbReference>
<evidence type="ECO:0000313" key="2">
    <source>
        <dbReference type="EMBL" id="SER52637.1"/>
    </source>
</evidence>
<dbReference type="Pfam" id="PF04266">
    <property type="entry name" value="ASCH"/>
    <property type="match status" value="1"/>
</dbReference>
<evidence type="ECO:0000259" key="1">
    <source>
        <dbReference type="SMART" id="SM01022"/>
    </source>
</evidence>
<dbReference type="EMBL" id="FOGW01000005">
    <property type="protein sequence ID" value="SER52637.1"/>
    <property type="molecule type" value="Genomic_DNA"/>
</dbReference>
<dbReference type="AlphaFoldDB" id="A0A1H9PWQ3"/>